<accession>A0A6A5SWB5</accession>
<dbReference type="InterPro" id="IPR012334">
    <property type="entry name" value="Pectin_lyas_fold"/>
</dbReference>
<evidence type="ECO:0000313" key="9">
    <source>
        <dbReference type="Proteomes" id="UP000800038"/>
    </source>
</evidence>
<dbReference type="AlphaFoldDB" id="A0A6A5SWB5"/>
<evidence type="ECO:0000256" key="3">
    <source>
        <dbReference type="ARBA" id="ARBA00013229"/>
    </source>
</evidence>
<feature type="chain" id="PRO_5025506410" description="pectinesterase" evidence="6">
    <location>
        <begin position="17"/>
        <end position="386"/>
    </location>
</feature>
<feature type="signal peptide" evidence="6">
    <location>
        <begin position="1"/>
        <end position="16"/>
    </location>
</feature>
<comment type="similarity">
    <text evidence="2">Belongs to the pectinesterase family.</text>
</comment>
<evidence type="ECO:0000259" key="7">
    <source>
        <dbReference type="Pfam" id="PF01095"/>
    </source>
</evidence>
<dbReference type="UniPathway" id="UPA00545">
    <property type="reaction ID" value="UER00823"/>
</dbReference>
<keyword evidence="6" id="KW-0732">Signal</keyword>
<organism evidence="8 9">
    <name type="scientific">Clathrospora elynae</name>
    <dbReference type="NCBI Taxonomy" id="706981"/>
    <lineage>
        <taxon>Eukaryota</taxon>
        <taxon>Fungi</taxon>
        <taxon>Dikarya</taxon>
        <taxon>Ascomycota</taxon>
        <taxon>Pezizomycotina</taxon>
        <taxon>Dothideomycetes</taxon>
        <taxon>Pleosporomycetidae</taxon>
        <taxon>Pleosporales</taxon>
        <taxon>Diademaceae</taxon>
        <taxon>Clathrospora</taxon>
    </lineage>
</organism>
<dbReference type="PANTHER" id="PTHR31321">
    <property type="entry name" value="ACYL-COA THIOESTER HYDROLASE YBHC-RELATED"/>
    <property type="match status" value="1"/>
</dbReference>
<evidence type="ECO:0000256" key="1">
    <source>
        <dbReference type="ARBA" id="ARBA00005184"/>
    </source>
</evidence>
<dbReference type="GO" id="GO:0045490">
    <property type="term" value="P:pectin catabolic process"/>
    <property type="evidence" value="ECO:0007669"/>
    <property type="project" value="UniProtKB-UniPathway"/>
</dbReference>
<protein>
    <recommendedName>
        <fullName evidence="3">pectinesterase</fullName>
        <ecNumber evidence="3">3.1.1.11</ecNumber>
    </recommendedName>
</protein>
<dbReference type="EC" id="3.1.1.11" evidence="3"/>
<dbReference type="Proteomes" id="UP000800038">
    <property type="component" value="Unassembled WGS sequence"/>
</dbReference>
<keyword evidence="5" id="KW-0063">Aspartyl esterase</keyword>
<dbReference type="Gene3D" id="2.160.20.10">
    <property type="entry name" value="Single-stranded right-handed beta-helix, Pectin lyase-like"/>
    <property type="match status" value="1"/>
</dbReference>
<evidence type="ECO:0000256" key="4">
    <source>
        <dbReference type="ARBA" id="ARBA00022801"/>
    </source>
</evidence>
<dbReference type="GO" id="GO:0030599">
    <property type="term" value="F:pectinesterase activity"/>
    <property type="evidence" value="ECO:0007669"/>
    <property type="project" value="UniProtKB-EC"/>
</dbReference>
<gene>
    <name evidence="8" type="ORF">EJ02DRAFT_73600</name>
</gene>
<comment type="pathway">
    <text evidence="1">Glycan metabolism; pectin degradation; 2-dehydro-3-deoxy-D-gluconate from pectin: step 1/5.</text>
</comment>
<evidence type="ECO:0000313" key="8">
    <source>
        <dbReference type="EMBL" id="KAF1944975.1"/>
    </source>
</evidence>
<dbReference type="EMBL" id="ML976013">
    <property type="protein sequence ID" value="KAF1944975.1"/>
    <property type="molecule type" value="Genomic_DNA"/>
</dbReference>
<dbReference type="SUPFAM" id="SSF51126">
    <property type="entry name" value="Pectin lyase-like"/>
    <property type="match status" value="1"/>
</dbReference>
<dbReference type="InterPro" id="IPR000070">
    <property type="entry name" value="Pectinesterase_cat"/>
</dbReference>
<dbReference type="PANTHER" id="PTHR31321:SF137">
    <property type="entry name" value="PECTIN METHYL ESTERASE (EUROFUNG)"/>
    <property type="match status" value="1"/>
</dbReference>
<evidence type="ECO:0000256" key="6">
    <source>
        <dbReference type="SAM" id="SignalP"/>
    </source>
</evidence>
<feature type="domain" description="Pectinesterase catalytic" evidence="7">
    <location>
        <begin position="159"/>
        <end position="361"/>
    </location>
</feature>
<reference evidence="8" key="1">
    <citation type="journal article" date="2020" name="Stud. Mycol.">
        <title>101 Dothideomycetes genomes: a test case for predicting lifestyles and emergence of pathogens.</title>
        <authorList>
            <person name="Haridas S."/>
            <person name="Albert R."/>
            <person name="Binder M."/>
            <person name="Bloem J."/>
            <person name="Labutti K."/>
            <person name="Salamov A."/>
            <person name="Andreopoulos B."/>
            <person name="Baker S."/>
            <person name="Barry K."/>
            <person name="Bills G."/>
            <person name="Bluhm B."/>
            <person name="Cannon C."/>
            <person name="Castanera R."/>
            <person name="Culley D."/>
            <person name="Daum C."/>
            <person name="Ezra D."/>
            <person name="Gonzalez J."/>
            <person name="Henrissat B."/>
            <person name="Kuo A."/>
            <person name="Liang C."/>
            <person name="Lipzen A."/>
            <person name="Lutzoni F."/>
            <person name="Magnuson J."/>
            <person name="Mondo S."/>
            <person name="Nolan M."/>
            <person name="Ohm R."/>
            <person name="Pangilinan J."/>
            <person name="Park H.-J."/>
            <person name="Ramirez L."/>
            <person name="Alfaro M."/>
            <person name="Sun H."/>
            <person name="Tritt A."/>
            <person name="Yoshinaga Y."/>
            <person name="Zwiers L.-H."/>
            <person name="Turgeon B."/>
            <person name="Goodwin S."/>
            <person name="Spatafora J."/>
            <person name="Crous P."/>
            <person name="Grigoriev I."/>
        </authorList>
    </citation>
    <scope>NUCLEOTIDE SEQUENCE</scope>
    <source>
        <strain evidence="8">CBS 161.51</strain>
    </source>
</reference>
<name>A0A6A5SWB5_9PLEO</name>
<keyword evidence="4" id="KW-0378">Hydrolase</keyword>
<dbReference type="InterPro" id="IPR011050">
    <property type="entry name" value="Pectin_lyase_fold/virulence"/>
</dbReference>
<dbReference type="Pfam" id="PF01095">
    <property type="entry name" value="Pectinesterase"/>
    <property type="match status" value="1"/>
</dbReference>
<keyword evidence="9" id="KW-1185">Reference proteome</keyword>
<sequence>MRLPVALIGLLQTCVALSTVNRKACQYPSRNPLDGCPKHTLVVGPGQTFTTIQSAVLSLPNNNTTTPYYILVLAGIYTEQVNITRPGPVYLLGQTSYPNNKSSNSVNVIWRAATGAEQNSSLDNAYTSVLTVAPTLNASLTGAGPTGFPVPASTPFGNADFRAYNIDFINDFADSAVGPALAVSVSYANAGFYYCGLYSYQDTVYVGKLGNAFFFASEIAGQTDFLYGFGTAWIQSSLLSLRNCGGGVTAWKGTNTTKFENRYGVYIHDSTVQKANETLEIGGKCALGRPWNTLHRSIFANTYLDDSVLAEGYVKWSATDPRVGQGAVMAEYADYGPGWNATARKEGNVTIVMDREEYEPYSTLEKVFQYPFDGQFGNVGWIDRSP</sequence>
<dbReference type="GO" id="GO:0042545">
    <property type="term" value="P:cell wall modification"/>
    <property type="evidence" value="ECO:0007669"/>
    <property type="project" value="InterPro"/>
</dbReference>
<proteinExistence type="inferred from homology"/>
<evidence type="ECO:0000256" key="5">
    <source>
        <dbReference type="ARBA" id="ARBA00023085"/>
    </source>
</evidence>
<dbReference type="OrthoDB" id="2019149at2759"/>
<evidence type="ECO:0000256" key="2">
    <source>
        <dbReference type="ARBA" id="ARBA00008891"/>
    </source>
</evidence>